<comment type="caution">
    <text evidence="2">The sequence shown here is derived from an EMBL/GenBank/DDBJ whole genome shotgun (WGS) entry which is preliminary data.</text>
</comment>
<gene>
    <name evidence="2" type="ORF">E5222_01940</name>
</gene>
<evidence type="ECO:0000313" key="2">
    <source>
        <dbReference type="EMBL" id="TIX51253.1"/>
    </source>
</evidence>
<sequence>MIKNSHYLLATVAVVSLGATPALAAGVLAGTDIENTATATYQIGGSPGAVDSNTVTIRVDEVLNVSVTTLDSGSVAIDGTGAVLTFSVTNEGNGPEAFDLTVLESIGGNDFNANVTFVAVDTNNNGIYDPGSDLILTTGVSTPSVDPDDALTVFVGVSLPGGQTDSDASQLRLTAEAATGTGAPGTSFAGQGAGGGDAVVGATGADDDDLGALIVSLGGSPLVALTKSATVADPFGGTQPIPGAIVTYSILATVSGTGSVDLLTVSDAIPAGTTYVPGSLALDSGSLTDAADTDAGEANGSGISVDLGSVTSGASHTVEFDVEVN</sequence>
<protein>
    <submittedName>
        <fullName evidence="2">DUF11 domain-containing protein</fullName>
    </submittedName>
</protein>
<proteinExistence type="predicted"/>
<accession>A0A4T3F201</accession>
<feature type="chain" id="PRO_5020905209" evidence="1">
    <location>
        <begin position="25"/>
        <end position="325"/>
    </location>
</feature>
<dbReference type="NCBIfam" id="TIGR01451">
    <property type="entry name" value="B_ant_repeat"/>
    <property type="match status" value="1"/>
</dbReference>
<dbReference type="EMBL" id="SSHH01000001">
    <property type="protein sequence ID" value="TIX51253.1"/>
    <property type="molecule type" value="Genomic_DNA"/>
</dbReference>
<keyword evidence="3" id="KW-1185">Reference proteome</keyword>
<dbReference type="OrthoDB" id="8455960at2"/>
<keyword evidence="1" id="KW-0732">Signal</keyword>
<reference evidence="2 3" key="1">
    <citation type="submission" date="2019-04" db="EMBL/GenBank/DDBJ databases">
        <title>Altererythrobacter aquimixticola sp. nov., isolated from sediment of junction between the ocean and a freshwater spring.</title>
        <authorList>
            <person name="Yoon J.-H."/>
        </authorList>
    </citation>
    <scope>NUCLEOTIDE SEQUENCE [LARGE SCALE GENOMIC DNA]</scope>
    <source>
        <strain evidence="2 3">SSKS-13</strain>
    </source>
</reference>
<evidence type="ECO:0000313" key="3">
    <source>
        <dbReference type="Proteomes" id="UP000309389"/>
    </source>
</evidence>
<evidence type="ECO:0000256" key="1">
    <source>
        <dbReference type="SAM" id="SignalP"/>
    </source>
</evidence>
<dbReference type="InterPro" id="IPR047589">
    <property type="entry name" value="DUF11_rpt"/>
</dbReference>
<dbReference type="Proteomes" id="UP000309389">
    <property type="component" value="Unassembled WGS sequence"/>
</dbReference>
<organism evidence="2 3">
    <name type="scientific">Alteraurantiacibacter aquimixticola</name>
    <dbReference type="NCBI Taxonomy" id="2489173"/>
    <lineage>
        <taxon>Bacteria</taxon>
        <taxon>Pseudomonadati</taxon>
        <taxon>Pseudomonadota</taxon>
        <taxon>Alphaproteobacteria</taxon>
        <taxon>Sphingomonadales</taxon>
        <taxon>Erythrobacteraceae</taxon>
        <taxon>Alteraurantiacibacter</taxon>
    </lineage>
</organism>
<dbReference type="RefSeq" id="WP_136691984.1">
    <property type="nucleotide sequence ID" value="NZ_SSHH01000001.1"/>
</dbReference>
<name>A0A4T3F201_9SPHN</name>
<dbReference type="AlphaFoldDB" id="A0A4T3F201"/>
<feature type="signal peptide" evidence="1">
    <location>
        <begin position="1"/>
        <end position="24"/>
    </location>
</feature>